<dbReference type="AlphaFoldDB" id="A0AAU7Z2U0"/>
<reference evidence="8" key="2">
    <citation type="journal article" date="2024" name="Environ. Microbiol.">
        <title>Genome analysis and description of Tunturibacter gen. nov. expands the diversity of Terriglobia in tundra soils.</title>
        <authorList>
            <person name="Messyasz A."/>
            <person name="Mannisto M.K."/>
            <person name="Kerkhof L.J."/>
            <person name="Haggblom M.M."/>
        </authorList>
    </citation>
    <scope>NUCLEOTIDE SEQUENCE</scope>
    <source>
        <strain evidence="8">M8UP39</strain>
    </source>
</reference>
<dbReference type="PROSITE" id="PS50293">
    <property type="entry name" value="TPR_REGION"/>
    <property type="match status" value="1"/>
</dbReference>
<dbReference type="GO" id="GO:0016042">
    <property type="term" value="P:lipid catabolic process"/>
    <property type="evidence" value="ECO:0007669"/>
    <property type="project" value="UniProtKB-KW"/>
</dbReference>
<evidence type="ECO:0000256" key="2">
    <source>
        <dbReference type="ARBA" id="ARBA00022801"/>
    </source>
</evidence>
<dbReference type="SUPFAM" id="SSF53474">
    <property type="entry name" value="alpha/beta-Hydrolases"/>
    <property type="match status" value="1"/>
</dbReference>
<dbReference type="Pfam" id="PF07719">
    <property type="entry name" value="TPR_2"/>
    <property type="match status" value="1"/>
</dbReference>
<gene>
    <name evidence="8" type="ORF">RBB81_03850</name>
</gene>
<dbReference type="PANTHER" id="PTHR10272">
    <property type="entry name" value="PLATELET-ACTIVATING FACTOR ACETYLHYDROLASE"/>
    <property type="match status" value="1"/>
</dbReference>
<keyword evidence="2" id="KW-0378">Hydrolase</keyword>
<dbReference type="KEGG" id="tgi:RBB81_03850"/>
<evidence type="ECO:0000256" key="1">
    <source>
        <dbReference type="ARBA" id="ARBA00022737"/>
    </source>
</evidence>
<evidence type="ECO:0000256" key="7">
    <source>
        <dbReference type="SAM" id="MobiDB-lite"/>
    </source>
</evidence>
<dbReference type="InterPro" id="IPR019734">
    <property type="entry name" value="TPR_rpt"/>
</dbReference>
<dbReference type="PANTHER" id="PTHR10272:SF0">
    <property type="entry name" value="PLATELET-ACTIVATING FACTOR ACETYLHYDROLASE"/>
    <property type="match status" value="1"/>
</dbReference>
<reference evidence="8" key="1">
    <citation type="submission" date="2023-08" db="EMBL/GenBank/DDBJ databases">
        <authorList>
            <person name="Messyasz A."/>
            <person name="Mannisto M.K."/>
            <person name="Kerkhof L.J."/>
            <person name="Haggblom M."/>
        </authorList>
    </citation>
    <scope>NUCLEOTIDE SEQUENCE</scope>
    <source>
        <strain evidence="8">M8UP39</strain>
    </source>
</reference>
<keyword evidence="1" id="KW-0677">Repeat</keyword>
<dbReference type="InterPro" id="IPR017395">
    <property type="entry name" value="Chlorophyllase-like"/>
</dbReference>
<evidence type="ECO:0000256" key="3">
    <source>
        <dbReference type="ARBA" id="ARBA00022803"/>
    </source>
</evidence>
<evidence type="ECO:0000256" key="5">
    <source>
        <dbReference type="ARBA" id="ARBA00023098"/>
    </source>
</evidence>
<dbReference type="Pfam" id="PF07224">
    <property type="entry name" value="Chlorophyllase"/>
    <property type="match status" value="1"/>
</dbReference>
<protein>
    <submittedName>
        <fullName evidence="8">Tetratricopeptide repeat protein</fullName>
    </submittedName>
</protein>
<keyword evidence="3 6" id="KW-0802">TPR repeat</keyword>
<dbReference type="EMBL" id="CP132938">
    <property type="protein sequence ID" value="XCB23066.1"/>
    <property type="molecule type" value="Genomic_DNA"/>
</dbReference>
<sequence length="520" mass="57546">MSEIARFIIGAFGFVAIAIAAPAQNTPLFRFAEKPGPHLVGLKVVDQYDYSRTYRSKSDDLGKPYKGERARPLQTLIWYPAEKTASRPMTVGDYGNLAATETSFDKPSLSIAHQKWLDGIKPTLAMPMWAVRDAPALSGRFPVVIYAPSFSAMSWENADLCEYLASHGYVVIASPDMGASTRDMTDDIVGITAQARDISFLIGYAQTLPNTDMSALAVAGFSWGGISNLFAAARDNRIDALVALDGSMRYYPGLVKQGDVHPEQMAIPLLFFTQGGMTLEDQSQYLNSEANRGPSVLNAWAHGDLVLVRMLGLVHVEHSSMYQRNEDVWEGFPEQQIADYGREDGIAGYTWIARYTLHFLDAYLKHDTAAMVWLKKTPAENGAPQHFLSASYRPAKGAPATLESFRAELGQQGFDHAEDVYAAIRKESTDFKLDESTVNYWGYELMTDGHLPEAIDIFKLNVKNYPDSGNTYDSLGEAYMRSGQKQLAIESYNKSLEKDPSNSNATRKLKELGVHPAEPK</sequence>
<dbReference type="Gene3D" id="1.25.40.10">
    <property type="entry name" value="Tetratricopeptide repeat domain"/>
    <property type="match status" value="1"/>
</dbReference>
<dbReference type="InterPro" id="IPR011990">
    <property type="entry name" value="TPR-like_helical_dom_sf"/>
</dbReference>
<evidence type="ECO:0000256" key="4">
    <source>
        <dbReference type="ARBA" id="ARBA00022963"/>
    </source>
</evidence>
<name>A0AAU7Z2U0_9BACT</name>
<proteinExistence type="predicted"/>
<dbReference type="GO" id="GO:0003847">
    <property type="term" value="F:1-alkyl-2-acetylglycerophosphocholine esterase activity"/>
    <property type="evidence" value="ECO:0007669"/>
    <property type="project" value="TreeGrafter"/>
</dbReference>
<organism evidence="8">
    <name type="scientific">Tunturiibacter gelidiferens</name>
    <dbReference type="NCBI Taxonomy" id="3069689"/>
    <lineage>
        <taxon>Bacteria</taxon>
        <taxon>Pseudomonadati</taxon>
        <taxon>Acidobacteriota</taxon>
        <taxon>Terriglobia</taxon>
        <taxon>Terriglobales</taxon>
        <taxon>Acidobacteriaceae</taxon>
        <taxon>Tunturiibacter</taxon>
    </lineage>
</organism>
<evidence type="ECO:0000256" key="6">
    <source>
        <dbReference type="PROSITE-ProRule" id="PRU00339"/>
    </source>
</evidence>
<accession>A0AAU7Z2U0</accession>
<dbReference type="InterPro" id="IPR013105">
    <property type="entry name" value="TPR_2"/>
</dbReference>
<feature type="compositionally biased region" description="Basic and acidic residues" evidence="7">
    <location>
        <begin position="508"/>
        <end position="520"/>
    </location>
</feature>
<keyword evidence="5" id="KW-0443">Lipid metabolism</keyword>
<dbReference type="SUPFAM" id="SSF48452">
    <property type="entry name" value="TPR-like"/>
    <property type="match status" value="1"/>
</dbReference>
<dbReference type="PROSITE" id="PS50005">
    <property type="entry name" value="TPR"/>
    <property type="match status" value="1"/>
</dbReference>
<dbReference type="RefSeq" id="WP_353072779.1">
    <property type="nucleotide sequence ID" value="NZ_CP132938.1"/>
</dbReference>
<dbReference type="SMART" id="SM00028">
    <property type="entry name" value="TPR"/>
    <property type="match status" value="1"/>
</dbReference>
<feature type="repeat" description="TPR" evidence="6">
    <location>
        <begin position="469"/>
        <end position="502"/>
    </location>
</feature>
<feature type="region of interest" description="Disordered" evidence="7">
    <location>
        <begin position="495"/>
        <end position="520"/>
    </location>
</feature>
<evidence type="ECO:0000313" key="8">
    <source>
        <dbReference type="EMBL" id="XCB23066.1"/>
    </source>
</evidence>
<keyword evidence="4" id="KW-0442">Lipid degradation</keyword>
<dbReference type="Gene3D" id="3.40.50.1820">
    <property type="entry name" value="alpha/beta hydrolase"/>
    <property type="match status" value="1"/>
</dbReference>
<dbReference type="InterPro" id="IPR029058">
    <property type="entry name" value="AB_hydrolase_fold"/>
</dbReference>